<keyword evidence="4" id="KW-0862">Zinc</keyword>
<dbReference type="InterPro" id="IPR036866">
    <property type="entry name" value="RibonucZ/Hydroxyglut_hydro"/>
</dbReference>
<evidence type="ECO:0000313" key="7">
    <source>
        <dbReference type="Proteomes" id="UP000256337"/>
    </source>
</evidence>
<evidence type="ECO:0000313" key="6">
    <source>
        <dbReference type="EMBL" id="REI25098.1"/>
    </source>
</evidence>
<comment type="similarity">
    <text evidence="1">Belongs to the metallo-beta-lactamase superfamily.</text>
</comment>
<dbReference type="Pfam" id="PF00753">
    <property type="entry name" value="Lactamase_B"/>
    <property type="match status" value="1"/>
</dbReference>
<evidence type="ECO:0000256" key="3">
    <source>
        <dbReference type="ARBA" id="ARBA00022801"/>
    </source>
</evidence>
<organism evidence="6 7">
    <name type="scientific">Staphylococcus felis</name>
    <dbReference type="NCBI Taxonomy" id="46127"/>
    <lineage>
        <taxon>Bacteria</taxon>
        <taxon>Bacillati</taxon>
        <taxon>Bacillota</taxon>
        <taxon>Bacilli</taxon>
        <taxon>Bacillales</taxon>
        <taxon>Staphylococcaceae</taxon>
        <taxon>Staphylococcus</taxon>
    </lineage>
</organism>
<dbReference type="AlphaFoldDB" id="A0AAQ0HMV6"/>
<reference evidence="6 7" key="1">
    <citation type="journal article" date="2018" name="Vet. Microbiol.">
        <title>Characterisation of Staphylococcus felis isolated from cats using whole genome sequencing.</title>
        <authorList>
            <person name="Worthing K."/>
            <person name="Pang S."/>
            <person name="Trott D.J."/>
            <person name="Abraham S."/>
            <person name="Coombs G.W."/>
            <person name="Jordan D."/>
            <person name="McIntyre L."/>
            <person name="Davies M.R."/>
            <person name="Norris J."/>
        </authorList>
    </citation>
    <scope>NUCLEOTIDE SEQUENCE [LARGE SCALE GENOMIC DNA]</scope>
    <source>
        <strain evidence="6 7">F25</strain>
    </source>
</reference>
<dbReference type="KEGG" id="sfq:C7J90_10270"/>
<dbReference type="SMART" id="SM00849">
    <property type="entry name" value="Lactamase_B"/>
    <property type="match status" value="1"/>
</dbReference>
<evidence type="ECO:0000256" key="1">
    <source>
        <dbReference type="ARBA" id="ARBA00007749"/>
    </source>
</evidence>
<dbReference type="InterPro" id="IPR051013">
    <property type="entry name" value="MBL_superfamily_lactonases"/>
</dbReference>
<dbReference type="RefSeq" id="WP_103208299.1">
    <property type="nucleotide sequence ID" value="NZ_CAJUZR010000015.1"/>
</dbReference>
<dbReference type="GeneID" id="48058614"/>
<dbReference type="Gene3D" id="3.60.15.10">
    <property type="entry name" value="Ribonuclease Z/Hydroxyacylglutathione hydrolase-like"/>
    <property type="match status" value="1"/>
</dbReference>
<evidence type="ECO:0000256" key="2">
    <source>
        <dbReference type="ARBA" id="ARBA00022723"/>
    </source>
</evidence>
<dbReference type="PANTHER" id="PTHR42978">
    <property type="entry name" value="QUORUM-QUENCHING LACTONASE YTNP-RELATED-RELATED"/>
    <property type="match status" value="1"/>
</dbReference>
<dbReference type="CDD" id="cd07728">
    <property type="entry name" value="YtnP-like_MBL-fold"/>
    <property type="match status" value="1"/>
</dbReference>
<proteinExistence type="inferred from homology"/>
<gene>
    <name evidence="6" type="ORF">DOS76_00930</name>
</gene>
<evidence type="ECO:0000256" key="4">
    <source>
        <dbReference type="ARBA" id="ARBA00022833"/>
    </source>
</evidence>
<dbReference type="GO" id="GO:0016787">
    <property type="term" value="F:hydrolase activity"/>
    <property type="evidence" value="ECO:0007669"/>
    <property type="project" value="UniProtKB-KW"/>
</dbReference>
<dbReference type="InterPro" id="IPR001279">
    <property type="entry name" value="Metallo-B-lactamas"/>
</dbReference>
<keyword evidence="2" id="KW-0479">Metal-binding</keyword>
<evidence type="ECO:0000259" key="5">
    <source>
        <dbReference type="SMART" id="SM00849"/>
    </source>
</evidence>
<accession>A0AAQ0HMV6</accession>
<comment type="caution">
    <text evidence="6">The sequence shown here is derived from an EMBL/GenBank/DDBJ whole genome shotgun (WGS) entry which is preliminary data.</text>
</comment>
<dbReference type="SUPFAM" id="SSF56281">
    <property type="entry name" value="Metallo-hydrolase/oxidoreductase"/>
    <property type="match status" value="1"/>
</dbReference>
<sequence length="284" mass="32560">MKIGHFQIDALNGGFTQMDGGAIFGVVPKPLWEKRYPVNSNNQVPLVTHPILIRTGEKNILIDAGIGNGKLTDKQLRNYGVKEESSIVDSLKMYNLTPDDIDLVLMTHLHFDHATGLTDRNGNAIFQNALHFIQQDEYHEFLAPNIRSRATYWTQNQGTYENRLVLFENEVEPYPGITMTHTGGHSYGHSIIEIKSENESAVHMADILSTTAHVNPLWVTAYDDYPMQSIREKERRTSYYAMNDYWFLFYHDVHYLAVKFSQDLKSITSTIERPVFDNDSSKEK</sequence>
<dbReference type="PANTHER" id="PTHR42978:SF6">
    <property type="entry name" value="QUORUM-QUENCHING LACTONASE YTNP-RELATED"/>
    <property type="match status" value="1"/>
</dbReference>
<name>A0AAQ0HMV6_9STAP</name>
<dbReference type="Proteomes" id="UP000256337">
    <property type="component" value="Unassembled WGS sequence"/>
</dbReference>
<dbReference type="GO" id="GO:0046872">
    <property type="term" value="F:metal ion binding"/>
    <property type="evidence" value="ECO:0007669"/>
    <property type="project" value="UniProtKB-KW"/>
</dbReference>
<protein>
    <submittedName>
        <fullName evidence="6">MBL fold metallo-hydrolase</fullName>
    </submittedName>
</protein>
<keyword evidence="3" id="KW-0378">Hydrolase</keyword>
<feature type="domain" description="Metallo-beta-lactamase" evidence="5">
    <location>
        <begin position="47"/>
        <end position="251"/>
    </location>
</feature>
<dbReference type="EMBL" id="QKYD01000017">
    <property type="protein sequence ID" value="REI25098.1"/>
    <property type="molecule type" value="Genomic_DNA"/>
</dbReference>